<organism evidence="2 3">
    <name type="scientific">Volvox africanus</name>
    <dbReference type="NCBI Taxonomy" id="51714"/>
    <lineage>
        <taxon>Eukaryota</taxon>
        <taxon>Viridiplantae</taxon>
        <taxon>Chlorophyta</taxon>
        <taxon>core chlorophytes</taxon>
        <taxon>Chlorophyceae</taxon>
        <taxon>CS clade</taxon>
        <taxon>Chlamydomonadales</taxon>
        <taxon>Volvocaceae</taxon>
        <taxon>Volvox</taxon>
    </lineage>
</organism>
<name>A0ABQ5S819_9CHLO</name>
<proteinExistence type="predicted"/>
<protein>
    <submittedName>
        <fullName evidence="2">Uncharacterized protein</fullName>
    </submittedName>
</protein>
<dbReference type="Proteomes" id="UP001165090">
    <property type="component" value="Unassembled WGS sequence"/>
</dbReference>
<gene>
    <name evidence="2" type="ORF">VaNZ11_009158</name>
</gene>
<feature type="non-terminal residue" evidence="2">
    <location>
        <position position="219"/>
    </location>
</feature>
<feature type="compositionally biased region" description="Gly residues" evidence="1">
    <location>
        <begin position="175"/>
        <end position="186"/>
    </location>
</feature>
<feature type="region of interest" description="Disordered" evidence="1">
    <location>
        <begin position="127"/>
        <end position="219"/>
    </location>
</feature>
<evidence type="ECO:0000256" key="1">
    <source>
        <dbReference type="SAM" id="MobiDB-lite"/>
    </source>
</evidence>
<comment type="caution">
    <text evidence="2">The sequence shown here is derived from an EMBL/GenBank/DDBJ whole genome shotgun (WGS) entry which is preliminary data.</text>
</comment>
<sequence length="219" mass="21320">MMHPLDLAAAHLAPDDWLLSGPKGRLHWAEGWVAAHILDALRAQKPLLLIINGGGPNVVPGTVGTAATSPIAAYTRRLLEQTFTALERADAAGLAVAGTLVSAPTLDWVPMPMTTADTTTVAAPGAAAAAGATSGGSGGDGTQAAGGSPPRRDSTVVKTPGRSSNSDGAGRRADGAGGGGGGGDGGGDGDSEVGVEIVSGGADGDAMKIKDGDAPKNGE</sequence>
<evidence type="ECO:0000313" key="2">
    <source>
        <dbReference type="EMBL" id="GLI65584.1"/>
    </source>
</evidence>
<accession>A0ABQ5S819</accession>
<reference evidence="2 3" key="1">
    <citation type="journal article" date="2023" name="IScience">
        <title>Expanded male sex-determining region conserved during the evolution of homothallism in the green alga Volvox.</title>
        <authorList>
            <person name="Yamamoto K."/>
            <person name="Matsuzaki R."/>
            <person name="Mahakham W."/>
            <person name="Heman W."/>
            <person name="Sekimoto H."/>
            <person name="Kawachi M."/>
            <person name="Minakuchi Y."/>
            <person name="Toyoda A."/>
            <person name="Nozaki H."/>
        </authorList>
    </citation>
    <scope>NUCLEOTIDE SEQUENCE [LARGE SCALE GENOMIC DNA]</scope>
    <source>
        <strain evidence="2 3">NIES-4468</strain>
    </source>
</reference>
<evidence type="ECO:0000313" key="3">
    <source>
        <dbReference type="Proteomes" id="UP001165090"/>
    </source>
</evidence>
<feature type="compositionally biased region" description="Basic and acidic residues" evidence="1">
    <location>
        <begin position="205"/>
        <end position="219"/>
    </location>
</feature>
<keyword evidence="3" id="KW-1185">Reference proteome</keyword>
<dbReference type="EMBL" id="BSDZ01000024">
    <property type="protein sequence ID" value="GLI65584.1"/>
    <property type="molecule type" value="Genomic_DNA"/>
</dbReference>